<accession>A0A645FK26</accession>
<sequence>MGENVFDVGIVTDNLMADGAQKMGFTQTGTAVNKQRVVGTARIGRYRLRRGVRELVG</sequence>
<dbReference type="EMBL" id="VSSQ01061410">
    <property type="protein sequence ID" value="MPN14748.1"/>
    <property type="molecule type" value="Genomic_DNA"/>
</dbReference>
<protein>
    <submittedName>
        <fullName evidence="1">Uncharacterized protein</fullName>
    </submittedName>
</protein>
<proteinExistence type="predicted"/>
<reference evidence="1" key="1">
    <citation type="submission" date="2019-08" db="EMBL/GenBank/DDBJ databases">
        <authorList>
            <person name="Kucharzyk K."/>
            <person name="Murdoch R.W."/>
            <person name="Higgins S."/>
            <person name="Loffler F."/>
        </authorList>
    </citation>
    <scope>NUCLEOTIDE SEQUENCE</scope>
</reference>
<dbReference type="AlphaFoldDB" id="A0A645FK26"/>
<name>A0A645FK26_9ZZZZ</name>
<gene>
    <name evidence="1" type="ORF">SDC9_162077</name>
</gene>
<evidence type="ECO:0000313" key="1">
    <source>
        <dbReference type="EMBL" id="MPN14748.1"/>
    </source>
</evidence>
<comment type="caution">
    <text evidence="1">The sequence shown here is derived from an EMBL/GenBank/DDBJ whole genome shotgun (WGS) entry which is preliminary data.</text>
</comment>
<organism evidence="1">
    <name type="scientific">bioreactor metagenome</name>
    <dbReference type="NCBI Taxonomy" id="1076179"/>
    <lineage>
        <taxon>unclassified sequences</taxon>
        <taxon>metagenomes</taxon>
        <taxon>ecological metagenomes</taxon>
    </lineage>
</organism>